<evidence type="ECO:0000313" key="2">
    <source>
        <dbReference type="EMBL" id="EPQ60322.1"/>
    </source>
</evidence>
<gene>
    <name evidence="2" type="ORF">GLOTRDRAFT_124078</name>
</gene>
<dbReference type="HOGENOM" id="CLU_1326492_0_0_1"/>
<evidence type="ECO:0000313" key="3">
    <source>
        <dbReference type="Proteomes" id="UP000030669"/>
    </source>
</evidence>
<dbReference type="KEGG" id="gtr:GLOTRDRAFT_124078"/>
<accession>S7QLN4</accession>
<feature type="compositionally biased region" description="Basic and acidic residues" evidence="1">
    <location>
        <begin position="1"/>
        <end position="12"/>
    </location>
</feature>
<evidence type="ECO:0000256" key="1">
    <source>
        <dbReference type="SAM" id="MobiDB-lite"/>
    </source>
</evidence>
<reference evidence="2 3" key="1">
    <citation type="journal article" date="2012" name="Science">
        <title>The Paleozoic origin of enzymatic lignin decomposition reconstructed from 31 fungal genomes.</title>
        <authorList>
            <person name="Floudas D."/>
            <person name="Binder M."/>
            <person name="Riley R."/>
            <person name="Barry K."/>
            <person name="Blanchette R.A."/>
            <person name="Henrissat B."/>
            <person name="Martinez A.T."/>
            <person name="Otillar R."/>
            <person name="Spatafora J.W."/>
            <person name="Yadav J.S."/>
            <person name="Aerts A."/>
            <person name="Benoit I."/>
            <person name="Boyd A."/>
            <person name="Carlson A."/>
            <person name="Copeland A."/>
            <person name="Coutinho P.M."/>
            <person name="de Vries R.P."/>
            <person name="Ferreira P."/>
            <person name="Findley K."/>
            <person name="Foster B."/>
            <person name="Gaskell J."/>
            <person name="Glotzer D."/>
            <person name="Gorecki P."/>
            <person name="Heitman J."/>
            <person name="Hesse C."/>
            <person name="Hori C."/>
            <person name="Igarashi K."/>
            <person name="Jurgens J.A."/>
            <person name="Kallen N."/>
            <person name="Kersten P."/>
            <person name="Kohler A."/>
            <person name="Kuees U."/>
            <person name="Kumar T.K.A."/>
            <person name="Kuo A."/>
            <person name="LaButti K."/>
            <person name="Larrondo L.F."/>
            <person name="Lindquist E."/>
            <person name="Ling A."/>
            <person name="Lombard V."/>
            <person name="Lucas S."/>
            <person name="Lundell T."/>
            <person name="Martin R."/>
            <person name="McLaughlin D.J."/>
            <person name="Morgenstern I."/>
            <person name="Morin E."/>
            <person name="Murat C."/>
            <person name="Nagy L.G."/>
            <person name="Nolan M."/>
            <person name="Ohm R.A."/>
            <person name="Patyshakuliyeva A."/>
            <person name="Rokas A."/>
            <person name="Ruiz-Duenas F.J."/>
            <person name="Sabat G."/>
            <person name="Salamov A."/>
            <person name="Samejima M."/>
            <person name="Schmutz J."/>
            <person name="Slot J.C."/>
            <person name="St John F."/>
            <person name="Stenlid J."/>
            <person name="Sun H."/>
            <person name="Sun S."/>
            <person name="Syed K."/>
            <person name="Tsang A."/>
            <person name="Wiebenga A."/>
            <person name="Young D."/>
            <person name="Pisabarro A."/>
            <person name="Eastwood D.C."/>
            <person name="Martin F."/>
            <person name="Cullen D."/>
            <person name="Grigoriev I.V."/>
            <person name="Hibbett D.S."/>
        </authorList>
    </citation>
    <scope>NUCLEOTIDE SEQUENCE [LARGE SCALE GENOMIC DNA]</scope>
    <source>
        <strain evidence="2 3">ATCC 11539</strain>
    </source>
</reference>
<sequence length="207" mass="23475">MSVPEILERARASTDNNQHIDDDDDDDEQDGTSITDIHMPVVPLDPAELSGVDASFNGSEGGDPDEKRVHTLAKAGSGPRQGYYCDLCEDDFTTQEDWIGRDWDSPARLKRHREGAYHKPAKRMERLAARWGSRRSSETSNSTICCHLCGDLEAVNEEERFGVHDWRTIQKLVQHILVMHEASLSFEERDTLTMQIVPRNQSQKKVL</sequence>
<dbReference type="RefSeq" id="XP_007860758.1">
    <property type="nucleotide sequence ID" value="XM_007862567.1"/>
</dbReference>
<dbReference type="Proteomes" id="UP000030669">
    <property type="component" value="Unassembled WGS sequence"/>
</dbReference>
<dbReference type="GeneID" id="19301044"/>
<protein>
    <submittedName>
        <fullName evidence="2">Uncharacterized protein</fullName>
    </submittedName>
</protein>
<proteinExistence type="predicted"/>
<keyword evidence="3" id="KW-1185">Reference proteome</keyword>
<feature type="region of interest" description="Disordered" evidence="1">
    <location>
        <begin position="1"/>
        <end position="67"/>
    </location>
</feature>
<dbReference type="EMBL" id="KB469296">
    <property type="protein sequence ID" value="EPQ60322.1"/>
    <property type="molecule type" value="Genomic_DNA"/>
</dbReference>
<dbReference type="AlphaFoldDB" id="S7QLN4"/>
<name>S7QLN4_GLOTA</name>
<feature type="compositionally biased region" description="Acidic residues" evidence="1">
    <location>
        <begin position="21"/>
        <end position="30"/>
    </location>
</feature>
<organism evidence="2 3">
    <name type="scientific">Gloeophyllum trabeum (strain ATCC 11539 / FP-39264 / Madison 617)</name>
    <name type="common">Brown rot fungus</name>
    <dbReference type="NCBI Taxonomy" id="670483"/>
    <lineage>
        <taxon>Eukaryota</taxon>
        <taxon>Fungi</taxon>
        <taxon>Dikarya</taxon>
        <taxon>Basidiomycota</taxon>
        <taxon>Agaricomycotina</taxon>
        <taxon>Agaricomycetes</taxon>
        <taxon>Gloeophyllales</taxon>
        <taxon>Gloeophyllaceae</taxon>
        <taxon>Gloeophyllum</taxon>
    </lineage>
</organism>